<evidence type="ECO:0000259" key="1">
    <source>
        <dbReference type="Pfam" id="PF00646"/>
    </source>
</evidence>
<dbReference type="Proteomes" id="UP001231189">
    <property type="component" value="Unassembled WGS sequence"/>
</dbReference>
<reference evidence="3" key="1">
    <citation type="submission" date="2023-07" db="EMBL/GenBank/DDBJ databases">
        <title>A chromosome-level genome assembly of Lolium multiflorum.</title>
        <authorList>
            <person name="Chen Y."/>
            <person name="Copetti D."/>
            <person name="Kolliker R."/>
            <person name="Studer B."/>
        </authorList>
    </citation>
    <scope>NUCLEOTIDE SEQUENCE</scope>
    <source>
        <strain evidence="3">02402/16</strain>
        <tissue evidence="3">Leaf</tissue>
    </source>
</reference>
<evidence type="ECO:0000313" key="3">
    <source>
        <dbReference type="EMBL" id="KAK1660438.1"/>
    </source>
</evidence>
<sequence length="379" mass="42166">MEALGTTSLGERSPWQDLPSELLGLVLQRVPSHAGRVRLRAVCRPWRDGARLQPPLPPLLPLLLQRDGTFLSLPDGTVHRIPVPDGVSCLMSTGTGSMLFLGHGDGRCSLLNPFCRDTTTPQYVDADCFGFQIPSGDPIVHNVRKVVIMSDHIITIQKTFEGYNCALSIRRRGQSTTTVDVRWMPHVAAYSFDAELFQEKLHIILSTHVGTIDLYVMDLIKDDNVSLQCILSTPRDNLFLPFGHIVDRYLVSSGDQLLLVKQDICKLYNKLMSAQFEVFEATDLSNGHAQWRKVDTLMGRALFLSAGCSMSLPASDRYAGAREDCIYFLCELGCYGIRKENLSFGIYDLRKGTLLSLPSETMVAQQGPQIASWLFPSNT</sequence>
<dbReference type="InterPro" id="IPR001810">
    <property type="entry name" value="F-box_dom"/>
</dbReference>
<dbReference type="InterPro" id="IPR036047">
    <property type="entry name" value="F-box-like_dom_sf"/>
</dbReference>
<dbReference type="SUPFAM" id="SSF81383">
    <property type="entry name" value="F-box domain"/>
    <property type="match status" value="1"/>
</dbReference>
<evidence type="ECO:0000313" key="4">
    <source>
        <dbReference type="Proteomes" id="UP001231189"/>
    </source>
</evidence>
<dbReference type="PANTHER" id="PTHR33110:SF78">
    <property type="entry name" value="OS06G0148900 PROTEIN"/>
    <property type="match status" value="1"/>
</dbReference>
<dbReference type="Pfam" id="PF03478">
    <property type="entry name" value="Beta-prop_KIB1-4"/>
    <property type="match status" value="1"/>
</dbReference>
<organism evidence="3 4">
    <name type="scientific">Lolium multiflorum</name>
    <name type="common">Italian ryegrass</name>
    <name type="synonym">Lolium perenne subsp. multiflorum</name>
    <dbReference type="NCBI Taxonomy" id="4521"/>
    <lineage>
        <taxon>Eukaryota</taxon>
        <taxon>Viridiplantae</taxon>
        <taxon>Streptophyta</taxon>
        <taxon>Embryophyta</taxon>
        <taxon>Tracheophyta</taxon>
        <taxon>Spermatophyta</taxon>
        <taxon>Magnoliopsida</taxon>
        <taxon>Liliopsida</taxon>
        <taxon>Poales</taxon>
        <taxon>Poaceae</taxon>
        <taxon>BOP clade</taxon>
        <taxon>Pooideae</taxon>
        <taxon>Poodae</taxon>
        <taxon>Poeae</taxon>
        <taxon>Poeae Chloroplast Group 2 (Poeae type)</taxon>
        <taxon>Loliodinae</taxon>
        <taxon>Loliinae</taxon>
        <taxon>Lolium</taxon>
    </lineage>
</organism>
<gene>
    <name evidence="3" type="ORF">QYE76_048597</name>
</gene>
<proteinExistence type="predicted"/>
<dbReference type="Pfam" id="PF00646">
    <property type="entry name" value="F-box"/>
    <property type="match status" value="1"/>
</dbReference>
<dbReference type="InterPro" id="IPR005174">
    <property type="entry name" value="KIB1-4_b-propeller"/>
</dbReference>
<dbReference type="Gene3D" id="1.20.1280.50">
    <property type="match status" value="1"/>
</dbReference>
<evidence type="ECO:0000259" key="2">
    <source>
        <dbReference type="Pfam" id="PF03478"/>
    </source>
</evidence>
<evidence type="ECO:0008006" key="5">
    <source>
        <dbReference type="Google" id="ProtNLM"/>
    </source>
</evidence>
<dbReference type="EMBL" id="JAUUTY010000003">
    <property type="protein sequence ID" value="KAK1660438.1"/>
    <property type="molecule type" value="Genomic_DNA"/>
</dbReference>
<accession>A0AAD8SNF2</accession>
<dbReference type="PANTHER" id="PTHR33110">
    <property type="entry name" value="F-BOX/KELCH-REPEAT PROTEIN-RELATED"/>
    <property type="match status" value="1"/>
</dbReference>
<comment type="caution">
    <text evidence="3">The sequence shown here is derived from an EMBL/GenBank/DDBJ whole genome shotgun (WGS) entry which is preliminary data.</text>
</comment>
<feature type="domain" description="KIB1-4 beta-propeller" evidence="2">
    <location>
        <begin position="70"/>
        <end position="348"/>
    </location>
</feature>
<name>A0AAD8SNF2_LOLMU</name>
<dbReference type="AlphaFoldDB" id="A0AAD8SNF2"/>
<keyword evidence="4" id="KW-1185">Reference proteome</keyword>
<protein>
    <recommendedName>
        <fullName evidence="5">DUF295 domain-containing protein</fullName>
    </recommendedName>
</protein>
<feature type="domain" description="F-box" evidence="1">
    <location>
        <begin position="15"/>
        <end position="48"/>
    </location>
</feature>